<protein>
    <submittedName>
        <fullName evidence="1">Uncharacterized protein</fullName>
    </submittedName>
</protein>
<accession>A0A3S3RMJ1</accession>
<dbReference type="Proteomes" id="UP000287853">
    <property type="component" value="Unassembled WGS sequence"/>
</dbReference>
<reference evidence="1 2" key="1">
    <citation type="submission" date="2017-01" db="EMBL/GenBank/DDBJ databases">
        <title>The cable genome- insights into the physiology and evolution of filamentous bacteria capable of sulfide oxidation via long distance electron transfer.</title>
        <authorList>
            <person name="Schreiber L."/>
            <person name="Bjerg J.T."/>
            <person name="Boggild A."/>
            <person name="Van De Vossenberg J."/>
            <person name="Meysman F."/>
            <person name="Nielsen L.P."/>
            <person name="Schramm A."/>
            <person name="Kjeldsen K.U."/>
        </authorList>
    </citation>
    <scope>NUCLEOTIDE SEQUENCE [LARGE SCALE GENOMIC DNA]</scope>
    <source>
        <strain evidence="1">MCF</strain>
    </source>
</reference>
<organism evidence="1 2">
    <name type="scientific">Candidatus Electrothrix aarhusensis</name>
    <dbReference type="NCBI Taxonomy" id="1859131"/>
    <lineage>
        <taxon>Bacteria</taxon>
        <taxon>Pseudomonadati</taxon>
        <taxon>Thermodesulfobacteriota</taxon>
        <taxon>Desulfobulbia</taxon>
        <taxon>Desulfobulbales</taxon>
        <taxon>Desulfobulbaceae</taxon>
        <taxon>Candidatus Electrothrix</taxon>
    </lineage>
</organism>
<gene>
    <name evidence="1" type="ORF">H206_02936</name>
</gene>
<dbReference type="EMBL" id="MTKO01000125">
    <property type="protein sequence ID" value="RWX43271.1"/>
    <property type="molecule type" value="Genomic_DNA"/>
</dbReference>
<name>A0A3S3RMJ1_9BACT</name>
<sequence>MHYKILVKKSVLKKISRLPAHIQKKLVLLIDDLKDSGPVAHHWPNYSKLSADQYHCHLARKWVACGAWRKEP</sequence>
<dbReference type="InterPro" id="IPR035093">
    <property type="entry name" value="RelE/ParE_toxin_dom_sf"/>
</dbReference>
<dbReference type="AlphaFoldDB" id="A0A3S3RMJ1"/>
<comment type="caution">
    <text evidence="1">The sequence shown here is derived from an EMBL/GenBank/DDBJ whole genome shotgun (WGS) entry which is preliminary data.</text>
</comment>
<evidence type="ECO:0000313" key="1">
    <source>
        <dbReference type="EMBL" id="RWX43271.1"/>
    </source>
</evidence>
<evidence type="ECO:0000313" key="2">
    <source>
        <dbReference type="Proteomes" id="UP000287853"/>
    </source>
</evidence>
<proteinExistence type="predicted"/>
<dbReference type="SUPFAM" id="SSF143011">
    <property type="entry name" value="RelE-like"/>
    <property type="match status" value="1"/>
</dbReference>
<keyword evidence="2" id="KW-1185">Reference proteome</keyword>